<dbReference type="FunFam" id="3.30.40.10:FF:000011">
    <property type="entry name" value="chromodomain-helicase-DNA-binding protein 4 isoform X1"/>
    <property type="match status" value="1"/>
</dbReference>
<feature type="compositionally biased region" description="Pro residues" evidence="18">
    <location>
        <begin position="109"/>
        <end position="118"/>
    </location>
</feature>
<evidence type="ECO:0000256" key="9">
    <source>
        <dbReference type="ARBA" id="ARBA00022833"/>
    </source>
</evidence>
<dbReference type="GO" id="GO:0042393">
    <property type="term" value="F:histone binding"/>
    <property type="evidence" value="ECO:0007669"/>
    <property type="project" value="TreeGrafter"/>
</dbReference>
<proteinExistence type="inferred from homology"/>
<dbReference type="Pfam" id="PF00271">
    <property type="entry name" value="Helicase_C"/>
    <property type="match status" value="1"/>
</dbReference>
<dbReference type="SMART" id="SM01146">
    <property type="entry name" value="DUF1086"/>
    <property type="match status" value="1"/>
</dbReference>
<dbReference type="Gene3D" id="2.40.50.40">
    <property type="match status" value="1"/>
</dbReference>
<evidence type="ECO:0000256" key="5">
    <source>
        <dbReference type="ARBA" id="ARBA00022737"/>
    </source>
</evidence>
<evidence type="ECO:0000256" key="1">
    <source>
        <dbReference type="ARBA" id="ARBA00004123"/>
    </source>
</evidence>
<feature type="region of interest" description="Disordered" evidence="18">
    <location>
        <begin position="1177"/>
        <end position="1227"/>
    </location>
</feature>
<dbReference type="SUPFAM" id="SSF57903">
    <property type="entry name" value="FYVE/PHD zinc finger"/>
    <property type="match status" value="2"/>
</dbReference>
<dbReference type="InterPro" id="IPR038718">
    <property type="entry name" value="SNF2-like_sf"/>
</dbReference>
<feature type="region of interest" description="Disordered" evidence="18">
    <location>
        <begin position="1619"/>
        <end position="1643"/>
    </location>
</feature>
<dbReference type="CDD" id="cd18793">
    <property type="entry name" value="SF2_C_SNF"/>
    <property type="match status" value="1"/>
</dbReference>
<dbReference type="CDD" id="cd18662">
    <property type="entry name" value="CD2_tandem_CHD3-4_like"/>
    <property type="match status" value="1"/>
</dbReference>
<dbReference type="CDD" id="cd15532">
    <property type="entry name" value="PHD2_CHD_II"/>
    <property type="match status" value="1"/>
</dbReference>
<dbReference type="FunFam" id="2.40.50.40:FF:000017">
    <property type="entry name" value="chromodomain-helicase-DNA-binding protein 3 isoform X3"/>
    <property type="match status" value="1"/>
</dbReference>
<feature type="compositionally biased region" description="Basic residues" evidence="18">
    <location>
        <begin position="130"/>
        <end position="152"/>
    </location>
</feature>
<dbReference type="InterPro" id="IPR019787">
    <property type="entry name" value="Znf_PHD-finger"/>
</dbReference>
<dbReference type="InterPro" id="IPR027417">
    <property type="entry name" value="P-loop_NTPase"/>
</dbReference>
<dbReference type="Ensembl" id="ENSCCRT00000069671.2">
    <property type="protein sequence ID" value="ENSCCRP00000064283.2"/>
    <property type="gene ID" value="ENSCCRG00000034580.2"/>
</dbReference>
<dbReference type="FunFam" id="3.30.40.10:FF:000001">
    <property type="entry name" value="chromodomain-helicase-DNA-binding protein 3 isoform X1"/>
    <property type="match status" value="1"/>
</dbReference>
<dbReference type="SMART" id="SM00490">
    <property type="entry name" value="HELICc"/>
    <property type="match status" value="1"/>
</dbReference>
<dbReference type="FunFam" id="2.40.50.40:FF:000003">
    <property type="entry name" value="chromodomain-helicase-DNA-binding protein 3 isoform X1"/>
    <property type="match status" value="1"/>
</dbReference>
<keyword evidence="12" id="KW-0805">Transcription regulation</keyword>
<feature type="compositionally biased region" description="Acidic residues" evidence="18">
    <location>
        <begin position="1195"/>
        <end position="1204"/>
    </location>
</feature>
<keyword evidence="15" id="KW-0539">Nucleus</keyword>
<evidence type="ECO:0000256" key="3">
    <source>
        <dbReference type="ARBA" id="ARBA00022553"/>
    </source>
</evidence>
<dbReference type="CDD" id="cd18667">
    <property type="entry name" value="CD1_tandem_CHD3-4_like"/>
    <property type="match status" value="1"/>
</dbReference>
<keyword evidence="14" id="KW-0804">Transcription</keyword>
<feature type="compositionally biased region" description="Basic and acidic residues" evidence="18">
    <location>
        <begin position="521"/>
        <end position="533"/>
    </location>
</feature>
<evidence type="ECO:0000256" key="11">
    <source>
        <dbReference type="ARBA" id="ARBA00022853"/>
    </source>
</evidence>
<keyword evidence="11" id="KW-0156">Chromatin regulator</keyword>
<feature type="compositionally biased region" description="Basic and acidic residues" evidence="18">
    <location>
        <begin position="1383"/>
        <end position="1416"/>
    </location>
</feature>
<dbReference type="Pfam" id="PF06465">
    <property type="entry name" value="DUF1087"/>
    <property type="match status" value="1"/>
</dbReference>
<dbReference type="Pfam" id="PF00176">
    <property type="entry name" value="SNF2-rel_dom"/>
    <property type="match status" value="1"/>
</dbReference>
<evidence type="ECO:0000313" key="23">
    <source>
        <dbReference type="Ensembl" id="ENSCCRP00000064283.2"/>
    </source>
</evidence>
<dbReference type="Pfam" id="PF06461">
    <property type="entry name" value="CHDII_SANT-like"/>
    <property type="match status" value="1"/>
</dbReference>
<evidence type="ECO:0000256" key="13">
    <source>
        <dbReference type="ARBA" id="ARBA00023125"/>
    </source>
</evidence>
<feature type="region of interest" description="Disordered" evidence="18">
    <location>
        <begin position="104"/>
        <end position="152"/>
    </location>
</feature>
<dbReference type="SUPFAM" id="SSF52540">
    <property type="entry name" value="P-loop containing nucleoside triphosphate hydrolases"/>
    <property type="match status" value="2"/>
</dbReference>
<evidence type="ECO:0000256" key="17">
    <source>
        <dbReference type="PROSITE-ProRule" id="PRU00146"/>
    </source>
</evidence>
<sequence length="1687" mass="192767">NIPEHTGKQMKTSAQLAREWGLEDVDHTFTEEDYRTLTNYKAFSQFMRPMIAKKNPKIPMSKMMTILGAKWREFSSNNPFKGSAAAVAAAAAAAAAAVAEQVSAATASPEPPPQPPPLRKAKTKEGKGPGYKKRSKSPRVSDKKKPKPKKMAPLRIKLGALGNKRKKSMFLFMDVGRFQFQVSFSVLGDEDGDGYETDHQDYCEVCQQGGEIILCDTCPRAYHLVCLEPELEKAPEGKWSCPHCEKEGIQWEAKEEDFEDFEEECDDVRDVEAGLGGEEEDDHMEFCHVCKDGGELLCCDSCPSSYHIHCLNPPLPEIPNGEWLCPRCTCPPIKGRVQKILHWRWGDPPPPVPVPPPPDAPPDAPPPPPMKGRPEREFFVKLARQSYWHCTWITELQLEIFHSVMFRNYQRKTDMDEPPSLDYGSGGEEDSGKSEKRRAKDPQYAILEEKYYRYGIKPEWMMVHRIINHSVDKKGNYHYLVKWRDLTYDQCTWERDELDIPEFSAYKTLYWRHREEMLKEDPEKPRKMRRREENDDAPSTPVNDPTIKYEEQPDFVTETGGTLHLYQLEGLNWLRFSWAQGTDTILADEMGLGKTIQTIVFLYSLLKEGHTKGPFLVSAPLSTIINWEREFEMWAPDFYVVTYTGDKDSRAIIRENEFTFDDTPVKGGKKAFKLRREAPIKFHVLLTSYELVTIDQNVLKSVDWACLVVDEAHRLKNNQSKFFRRLNDYKIDHKLLLTGTPLQNNLEELFHLLNFLTPNRFNNLEGFLEEFADISKEDQIKKLHDLLGPHMLRRLKADVFKNMPAKTELIVRVELSPMQKKYYKFILTRNFEALNSKGGGNQVSLLNIMMDLKKCCNHPYLFPVASAEAPKTPSGAYEGAGLTKASGKLMLLQKMLRKLKEQGHRVLVFSQMTKMLDLLEDFLDYEGYKYERIDGGITGALRQEAIDRFNAPGACQFCFLLSTRAGGLGINLATADTVIIFDSDWNPHNDIQAFSRAHRIGQANKVMIYRFVTRASVEERITQVAKRKMMLTHLVVRPGLGSKAGSMSKQELDDILKFGTEELFKDEIEAGENKDDDSSVIHYDSTAIERLLDRSQDATDDSDMQNMNEYLSSFKVAQYTVREDDKIEEIEREIIKQEENVDPDYWEKLLRHHYEQQQEDLARNLGKGKRVRKQVNYNDAAQEDQDNQSEYSVGSEEEDEDFDERPEGRRQSRRQLRNEKDKPLPPLLARVGGNIEVLGFNTRQRKAFLNAIMRWGMPAQDAFSSQWLVRDLRGKSEKEFKAYVSLFMRHLCEPVADGSEMFADGVPREGLCRQPVLTRIGVMSLVKKKVQEFEHINGKWSMPELKPEITVDSKKSSRASSPAIKTDTPTPEMSCNNTPCTSKPEEVKGEKDAVKEVRGQREEVPKGNGKPTERPRFMFNIADGGFTELHTLWQNEERAAISSGKINEIWHRRHDFWLLAGIVCHGYARWQDIQNDPQFAIVNEPFKTQVNKGNFLEMKNKFLARRFKLLEQALVIEEQLRRAAYLNMTQDPTHPAMALNARFAEVECLAESHQHLSKESLAGNKPANAVLHKVLNQLEELLSDMKADVMRLPATLSRVPPITARLQMSERSILSRLANKGNETHTPPPIPPGPYATPQNYGPPFTPAPSAALTLAGANYSQMPPGSFISGQFLCVLCCLRVVFVYV</sequence>
<dbReference type="PROSITE" id="PS01359">
    <property type="entry name" value="ZF_PHD_1"/>
    <property type="match status" value="2"/>
</dbReference>
<comment type="catalytic activity">
    <reaction evidence="16">
        <text>ATP + H2O = ADP + phosphate + H(+)</text>
        <dbReference type="Rhea" id="RHEA:13065"/>
        <dbReference type="ChEBI" id="CHEBI:15377"/>
        <dbReference type="ChEBI" id="CHEBI:15378"/>
        <dbReference type="ChEBI" id="CHEBI:30616"/>
        <dbReference type="ChEBI" id="CHEBI:43474"/>
        <dbReference type="ChEBI" id="CHEBI:456216"/>
    </reaction>
</comment>
<dbReference type="CDD" id="cd00084">
    <property type="entry name" value="HMG-box_SF"/>
    <property type="match status" value="1"/>
</dbReference>
<feature type="compositionally biased region" description="Pro residues" evidence="18">
    <location>
        <begin position="1626"/>
        <end position="1635"/>
    </location>
</feature>
<evidence type="ECO:0000256" key="10">
    <source>
        <dbReference type="ARBA" id="ARBA00022840"/>
    </source>
</evidence>
<keyword evidence="6" id="KW-0547">Nucleotide-binding</keyword>
<keyword evidence="5" id="KW-0677">Repeat</keyword>
<evidence type="ECO:0000256" key="7">
    <source>
        <dbReference type="ARBA" id="ARBA00022771"/>
    </source>
</evidence>
<dbReference type="InterPro" id="IPR013083">
    <property type="entry name" value="Znf_RING/FYVE/PHD"/>
</dbReference>
<dbReference type="GO" id="GO:0140658">
    <property type="term" value="F:ATP-dependent chromatin remodeler activity"/>
    <property type="evidence" value="ECO:0007669"/>
    <property type="project" value="TreeGrafter"/>
</dbReference>
<dbReference type="InterPro" id="IPR009463">
    <property type="entry name" value="DUF1087"/>
</dbReference>
<evidence type="ECO:0000259" key="22">
    <source>
        <dbReference type="PROSITE" id="PS51194"/>
    </source>
</evidence>
<reference evidence="23" key="2">
    <citation type="submission" date="2025-09" db="UniProtKB">
        <authorList>
            <consortium name="Ensembl"/>
        </authorList>
    </citation>
    <scope>IDENTIFICATION</scope>
</reference>
<dbReference type="InterPro" id="IPR014001">
    <property type="entry name" value="Helicase_ATP-bd"/>
</dbReference>
<dbReference type="SUPFAM" id="SSF54160">
    <property type="entry name" value="Chromo domain-like"/>
    <property type="match status" value="2"/>
</dbReference>
<dbReference type="FunFam" id="1.10.10.60:FF:000037">
    <property type="entry name" value="chromodomain-helicase-DNA-binding protein 3 isoform X1"/>
    <property type="match status" value="1"/>
</dbReference>
<dbReference type="PANTHER" id="PTHR45623">
    <property type="entry name" value="CHROMODOMAIN-HELICASE-DNA-BINDING PROTEIN 3-RELATED-RELATED"/>
    <property type="match status" value="1"/>
</dbReference>
<feature type="domain" description="Helicase ATP-binding" evidence="21">
    <location>
        <begin position="575"/>
        <end position="759"/>
    </location>
</feature>
<dbReference type="InterPro" id="IPR001965">
    <property type="entry name" value="Znf_PHD"/>
</dbReference>
<feature type="region of interest" description="Disordered" evidence="18">
    <location>
        <begin position="521"/>
        <end position="547"/>
    </location>
</feature>
<dbReference type="InterPro" id="IPR000953">
    <property type="entry name" value="Chromo/chromo_shadow_dom"/>
</dbReference>
<dbReference type="GO" id="GO:0003682">
    <property type="term" value="F:chromatin binding"/>
    <property type="evidence" value="ECO:0007669"/>
    <property type="project" value="TreeGrafter"/>
</dbReference>
<dbReference type="SMART" id="SM01147">
    <property type="entry name" value="DUF1087"/>
    <property type="match status" value="1"/>
</dbReference>
<dbReference type="PROSITE" id="PS50016">
    <property type="entry name" value="ZF_PHD_2"/>
    <property type="match status" value="2"/>
</dbReference>
<evidence type="ECO:0000259" key="19">
    <source>
        <dbReference type="PROSITE" id="PS50013"/>
    </source>
</evidence>
<feature type="compositionally biased region" description="Basic and acidic residues" evidence="18">
    <location>
        <begin position="430"/>
        <end position="439"/>
    </location>
</feature>
<dbReference type="Pfam" id="PF08074">
    <property type="entry name" value="CHDCT2"/>
    <property type="match status" value="1"/>
</dbReference>
<evidence type="ECO:0000259" key="20">
    <source>
        <dbReference type="PROSITE" id="PS50016"/>
    </source>
</evidence>
<dbReference type="InterPro" id="IPR009462">
    <property type="entry name" value="CHD_II_SANT-like"/>
</dbReference>
<feature type="domain" description="PHD-type" evidence="20">
    <location>
        <begin position="284"/>
        <end position="331"/>
    </location>
</feature>
<keyword evidence="10" id="KW-0067">ATP-binding</keyword>
<name>A0A8C1DM50_CYPCA</name>
<dbReference type="Pfam" id="PF00385">
    <property type="entry name" value="Chromo"/>
    <property type="match status" value="1"/>
</dbReference>
<feature type="compositionally biased region" description="Basic and acidic residues" evidence="18">
    <location>
        <begin position="1205"/>
        <end position="1223"/>
    </location>
</feature>
<dbReference type="SMART" id="SM00249">
    <property type="entry name" value="PHD"/>
    <property type="match status" value="2"/>
</dbReference>
<comment type="similarity">
    <text evidence="2">Belongs to the SNF2/RAD54 helicase family.</text>
</comment>
<evidence type="ECO:0000259" key="21">
    <source>
        <dbReference type="PROSITE" id="PS51192"/>
    </source>
</evidence>
<evidence type="ECO:0000256" key="18">
    <source>
        <dbReference type="SAM" id="MobiDB-lite"/>
    </source>
</evidence>
<comment type="subcellular location">
    <subcellularLocation>
        <location evidence="1">Nucleus</location>
    </subcellularLocation>
</comment>
<dbReference type="Gene3D" id="1.10.10.60">
    <property type="entry name" value="Homeodomain-like"/>
    <property type="match status" value="1"/>
</dbReference>
<dbReference type="InterPro" id="IPR023780">
    <property type="entry name" value="Chromo_domain"/>
</dbReference>
<dbReference type="PROSITE" id="PS51194">
    <property type="entry name" value="HELICASE_CTER"/>
    <property type="match status" value="1"/>
</dbReference>
<feature type="domain" description="PHD-type" evidence="20">
    <location>
        <begin position="200"/>
        <end position="247"/>
    </location>
</feature>
<dbReference type="InterPro" id="IPR012957">
    <property type="entry name" value="CHD_C2"/>
</dbReference>
<dbReference type="SMART" id="SM00487">
    <property type="entry name" value="DEXDc"/>
    <property type="match status" value="1"/>
</dbReference>
<dbReference type="InterPro" id="IPR001650">
    <property type="entry name" value="Helicase_C-like"/>
</dbReference>
<dbReference type="InterPro" id="IPR019786">
    <property type="entry name" value="Zinc_finger_PHD-type_CS"/>
</dbReference>
<dbReference type="Pfam" id="PF08073">
    <property type="entry name" value="CHDNT"/>
    <property type="match status" value="1"/>
</dbReference>
<organism evidence="23 24">
    <name type="scientific">Cyprinus carpio carpio</name>
    <dbReference type="NCBI Taxonomy" id="630221"/>
    <lineage>
        <taxon>Eukaryota</taxon>
        <taxon>Metazoa</taxon>
        <taxon>Chordata</taxon>
        <taxon>Craniata</taxon>
        <taxon>Vertebrata</taxon>
        <taxon>Euteleostomi</taxon>
        <taxon>Actinopterygii</taxon>
        <taxon>Neopterygii</taxon>
        <taxon>Teleostei</taxon>
        <taxon>Ostariophysi</taxon>
        <taxon>Cypriniformes</taxon>
        <taxon>Cyprinidae</taxon>
        <taxon>Cyprininae</taxon>
        <taxon>Cyprinus</taxon>
    </lineage>
</organism>
<evidence type="ECO:0000256" key="6">
    <source>
        <dbReference type="ARBA" id="ARBA00022741"/>
    </source>
</evidence>
<feature type="domain" description="Chromo" evidence="19">
    <location>
        <begin position="461"/>
        <end position="524"/>
    </location>
</feature>
<feature type="compositionally biased region" description="Polar residues" evidence="18">
    <location>
        <begin position="1367"/>
        <end position="1381"/>
    </location>
</feature>
<evidence type="ECO:0000256" key="15">
    <source>
        <dbReference type="ARBA" id="ARBA00023242"/>
    </source>
</evidence>
<evidence type="ECO:0000256" key="14">
    <source>
        <dbReference type="ARBA" id="ARBA00023163"/>
    </source>
</evidence>
<dbReference type="Proteomes" id="UP001108240">
    <property type="component" value="Unplaced"/>
</dbReference>
<feature type="region of interest" description="Disordered" evidence="18">
    <location>
        <begin position="1351"/>
        <end position="1416"/>
    </location>
</feature>
<reference evidence="23" key="1">
    <citation type="submission" date="2025-08" db="UniProtKB">
        <authorList>
            <consortium name="Ensembl"/>
        </authorList>
    </citation>
    <scope>IDENTIFICATION</scope>
</reference>
<evidence type="ECO:0000256" key="12">
    <source>
        <dbReference type="ARBA" id="ARBA00023015"/>
    </source>
</evidence>
<feature type="compositionally biased region" description="Pro residues" evidence="18">
    <location>
        <begin position="348"/>
        <end position="371"/>
    </location>
</feature>
<keyword evidence="9" id="KW-0862">Zinc</keyword>
<evidence type="ECO:0000256" key="8">
    <source>
        <dbReference type="ARBA" id="ARBA00022801"/>
    </source>
</evidence>
<dbReference type="InterPro" id="IPR000330">
    <property type="entry name" value="SNF2_N"/>
</dbReference>
<dbReference type="SMART" id="SM00298">
    <property type="entry name" value="CHROMO"/>
    <property type="match status" value="2"/>
</dbReference>
<feature type="region of interest" description="Disordered" evidence="18">
    <location>
        <begin position="415"/>
        <end position="439"/>
    </location>
</feature>
<dbReference type="Gene3D" id="3.40.50.10810">
    <property type="entry name" value="Tandem AAA-ATPase domain"/>
    <property type="match status" value="1"/>
</dbReference>
<dbReference type="PANTHER" id="PTHR45623:SF9">
    <property type="entry name" value="CHROMODOMAIN-HELICASE-DNA-BINDING PROTEIN 3"/>
    <property type="match status" value="1"/>
</dbReference>
<accession>A0A8C1DM50</accession>
<dbReference type="GO" id="GO:0005524">
    <property type="term" value="F:ATP binding"/>
    <property type="evidence" value="ECO:0007669"/>
    <property type="project" value="UniProtKB-KW"/>
</dbReference>
<feature type="region of interest" description="Disordered" evidence="18">
    <location>
        <begin position="348"/>
        <end position="373"/>
    </location>
</feature>
<dbReference type="PROSITE" id="PS51192">
    <property type="entry name" value="HELICASE_ATP_BIND_1"/>
    <property type="match status" value="1"/>
</dbReference>
<dbReference type="Gene3D" id="3.40.50.300">
    <property type="entry name" value="P-loop containing nucleotide triphosphate hydrolases"/>
    <property type="match status" value="1"/>
</dbReference>
<dbReference type="GO" id="GO:0008270">
    <property type="term" value="F:zinc ion binding"/>
    <property type="evidence" value="ECO:0007669"/>
    <property type="project" value="UniProtKB-KW"/>
</dbReference>
<evidence type="ECO:0000313" key="24">
    <source>
        <dbReference type="Proteomes" id="UP001108240"/>
    </source>
</evidence>
<dbReference type="PROSITE" id="PS50013">
    <property type="entry name" value="CHROMO_2"/>
    <property type="match status" value="1"/>
</dbReference>
<evidence type="ECO:0000256" key="2">
    <source>
        <dbReference type="ARBA" id="ARBA00007025"/>
    </source>
</evidence>
<dbReference type="FunFam" id="3.40.50.300:FF:000015">
    <property type="entry name" value="chromodomain-helicase-DNA-binding protein 9 isoform X1"/>
    <property type="match status" value="1"/>
</dbReference>
<dbReference type="Gene3D" id="1.10.30.10">
    <property type="entry name" value="High mobility group box domain"/>
    <property type="match status" value="1"/>
</dbReference>
<dbReference type="InterPro" id="IPR012958">
    <property type="entry name" value="CHD_N"/>
</dbReference>
<evidence type="ECO:0000256" key="4">
    <source>
        <dbReference type="ARBA" id="ARBA00022723"/>
    </source>
</evidence>
<dbReference type="InterPro" id="IPR049730">
    <property type="entry name" value="SNF2/RAD54-like_C"/>
</dbReference>
<dbReference type="SUPFAM" id="SSF47095">
    <property type="entry name" value="HMG-box"/>
    <property type="match status" value="1"/>
</dbReference>
<dbReference type="InterPro" id="IPR011011">
    <property type="entry name" value="Znf_FYVE_PHD"/>
</dbReference>
<dbReference type="InterPro" id="IPR036910">
    <property type="entry name" value="HMG_box_dom_sf"/>
</dbReference>
<keyword evidence="3" id="KW-0597">Phosphoprotein</keyword>
<feature type="domain" description="Helicase C-terminal" evidence="22">
    <location>
        <begin position="891"/>
        <end position="1056"/>
    </location>
</feature>
<evidence type="ECO:0000256" key="16">
    <source>
        <dbReference type="ARBA" id="ARBA00049360"/>
    </source>
</evidence>
<dbReference type="Gene3D" id="3.30.40.10">
    <property type="entry name" value="Zinc/RING finger domain, C3HC4 (zinc finger)"/>
    <property type="match status" value="2"/>
</dbReference>
<dbReference type="GO" id="GO:0003677">
    <property type="term" value="F:DNA binding"/>
    <property type="evidence" value="ECO:0007669"/>
    <property type="project" value="UniProtKB-KW"/>
</dbReference>
<dbReference type="GO" id="GO:0016581">
    <property type="term" value="C:NuRD complex"/>
    <property type="evidence" value="ECO:0007669"/>
    <property type="project" value="TreeGrafter"/>
</dbReference>
<keyword evidence="8" id="KW-0378">Hydrolase</keyword>
<dbReference type="InterPro" id="IPR002464">
    <property type="entry name" value="DNA/RNA_helicase_DEAH_CS"/>
</dbReference>
<keyword evidence="4" id="KW-0479">Metal-binding</keyword>
<dbReference type="CDD" id="cd15531">
    <property type="entry name" value="PHD1_CHD_II"/>
    <property type="match status" value="1"/>
</dbReference>
<keyword evidence="7 17" id="KW-0863">Zinc-finger</keyword>
<dbReference type="Pfam" id="PF00628">
    <property type="entry name" value="PHD"/>
    <property type="match status" value="2"/>
</dbReference>
<dbReference type="PROSITE" id="PS00690">
    <property type="entry name" value="DEAH_ATP_HELICASE"/>
    <property type="match status" value="1"/>
</dbReference>
<protein>
    <submittedName>
        <fullName evidence="23">Chromodomain helicase DNA binding protein 3</fullName>
    </submittedName>
</protein>
<dbReference type="GeneTree" id="ENSGT00940000158001"/>
<keyword evidence="24" id="KW-1185">Reference proteome</keyword>
<keyword evidence="13" id="KW-0238">DNA-binding</keyword>
<dbReference type="InterPro" id="IPR016197">
    <property type="entry name" value="Chromo-like_dom_sf"/>
</dbReference>
<dbReference type="GO" id="GO:0016887">
    <property type="term" value="F:ATP hydrolysis activity"/>
    <property type="evidence" value="ECO:0007669"/>
    <property type="project" value="TreeGrafter"/>
</dbReference>
<dbReference type="FunFam" id="3.40.50.10810:FF:000001">
    <property type="entry name" value="chromodomain-helicase-DNA-binding protein 3 isoform X1"/>
    <property type="match status" value="1"/>
</dbReference>